<accession>A0ABZ1SZZ9</accession>
<gene>
    <name evidence="1" type="ORF">OG913_15035</name>
</gene>
<evidence type="ECO:0000313" key="1">
    <source>
        <dbReference type="EMBL" id="WUP78251.1"/>
    </source>
</evidence>
<name>A0ABZ1SZZ9_9ACTN</name>
<dbReference type="Proteomes" id="UP001432011">
    <property type="component" value="Chromosome"/>
</dbReference>
<sequence>MASEVREAAGHAAGEVTRPLFPETTVRFLRRRWPSPAVTRYADAE</sequence>
<organism evidence="1 2">
    <name type="scientific">Microbispora hainanensis</name>
    <dbReference type="NCBI Taxonomy" id="568844"/>
    <lineage>
        <taxon>Bacteria</taxon>
        <taxon>Bacillati</taxon>
        <taxon>Actinomycetota</taxon>
        <taxon>Actinomycetes</taxon>
        <taxon>Streptosporangiales</taxon>
        <taxon>Streptosporangiaceae</taxon>
        <taxon>Microbispora</taxon>
    </lineage>
</organism>
<protein>
    <submittedName>
        <fullName evidence="1">Uncharacterized protein</fullName>
    </submittedName>
</protein>
<reference evidence="1" key="1">
    <citation type="submission" date="2022-10" db="EMBL/GenBank/DDBJ databases">
        <title>The complete genomes of actinobacterial strains from the NBC collection.</title>
        <authorList>
            <person name="Joergensen T.S."/>
            <person name="Alvarez Arevalo M."/>
            <person name="Sterndorff E.B."/>
            <person name="Faurdal D."/>
            <person name="Vuksanovic O."/>
            <person name="Mourched A.-S."/>
            <person name="Charusanti P."/>
            <person name="Shaw S."/>
            <person name="Blin K."/>
            <person name="Weber T."/>
        </authorList>
    </citation>
    <scope>NUCLEOTIDE SEQUENCE</scope>
    <source>
        <strain evidence="1">NBC_00254</strain>
    </source>
</reference>
<proteinExistence type="predicted"/>
<evidence type="ECO:0000313" key="2">
    <source>
        <dbReference type="Proteomes" id="UP001432011"/>
    </source>
</evidence>
<keyword evidence="2" id="KW-1185">Reference proteome</keyword>
<dbReference type="EMBL" id="CP108085">
    <property type="protein sequence ID" value="WUP78251.1"/>
    <property type="molecule type" value="Genomic_DNA"/>
</dbReference>
<dbReference type="RefSeq" id="WP_168065614.1">
    <property type="nucleotide sequence ID" value="NZ_CP108085.1"/>
</dbReference>